<evidence type="ECO:0000313" key="6">
    <source>
        <dbReference type="Proteomes" id="UP000295565"/>
    </source>
</evidence>
<dbReference type="InterPro" id="IPR004193">
    <property type="entry name" value="Glyco_hydro_13_N"/>
</dbReference>
<dbReference type="Proteomes" id="UP000295565">
    <property type="component" value="Unassembled WGS sequence"/>
</dbReference>
<dbReference type="SUPFAM" id="SSF51445">
    <property type="entry name" value="(Trans)glycosidases"/>
    <property type="match status" value="1"/>
</dbReference>
<dbReference type="AlphaFoldDB" id="A0A4R1JLX5"/>
<dbReference type="Gene3D" id="2.60.40.1180">
    <property type="entry name" value="Golgi alpha-mannosidase II"/>
    <property type="match status" value="1"/>
</dbReference>
<dbReference type="InterPro" id="IPR006047">
    <property type="entry name" value="GH13_cat_dom"/>
</dbReference>
<dbReference type="SMART" id="SM00642">
    <property type="entry name" value="Aamy"/>
    <property type="match status" value="1"/>
</dbReference>
<dbReference type="Pfam" id="PF00128">
    <property type="entry name" value="Alpha-amylase"/>
    <property type="match status" value="1"/>
</dbReference>
<dbReference type="Gene3D" id="3.20.20.80">
    <property type="entry name" value="Glycosidases"/>
    <property type="match status" value="1"/>
</dbReference>
<dbReference type="Gene3D" id="2.60.40.10">
    <property type="entry name" value="Immunoglobulins"/>
    <property type="match status" value="1"/>
</dbReference>
<dbReference type="InterPro" id="IPR044505">
    <property type="entry name" value="GlgX_Isoamylase_N_E_set"/>
</dbReference>
<sequence>MTQLSQLTLNQEPIYQVGAFVLFYGHRFPLGATLDAQGCNFSVFAGSAKNVELCLFDESEDELARFVLPCQYGAYHYGYIQGIKAGQLYGYRVYGEFHPELGQVVLPKKLLIDPYAKALNRPQVWNAQLYENEDGSMIAKSVVVDDQFDWQGVTKPTIPVRQSILYELHLKGFTKCHPSVPKALQGTYLGLCEPNVIRYLKSLGITTIQIQPIAAFMDESHLRDKGLTNYWGYNPIAFFAPEPRYSVDNAVEEFKTMVRELHRNGLEVILDVVFNHTAEGGKGGPIISFRGLANYCYYLFEQNGLQPDYELYANYSGCGNSFDVSQPIVLRVVTDCLRYWADVMQVDGFRFDLAVSVGRERTSFSPLNAFFKALEQDPILSQVKLIAEPWDIGPDGYQVGNFPYNWHECNDHYRDNIRAFWRGDEGQLGEFATRLMGSRDLFAAEFRSIHSSVNFICYHDGFTLQDLVSFEQRHNEANKEHNRDGHGHNLSANYGFEGLTQNPDINALRNRQKRNFIATLFISQGFPHFLAGDEFGRTQKGNNNAYCQDNEISWVDWNCCESDRDLVRFTQTMIHFRQRFELLNHLRLGDDSFPGNKTGMGAHGVRWYRPDGQLMTPRDWNNGLAKAIMVEYYGRYGCSEHLLVLFNASDKPLRFYLPDPGGQKGWYRWVDTQYEQVSDSEKMLSGKNTILIEHSMQLFENQSIGCVRPR</sequence>
<keyword evidence="2" id="KW-0378">Hydrolase</keyword>
<dbReference type="RefSeq" id="WP_131912952.1">
    <property type="nucleotide sequence ID" value="NZ_OU594967.1"/>
</dbReference>
<dbReference type="Pfam" id="PF02922">
    <property type="entry name" value="CBM_48"/>
    <property type="match status" value="1"/>
</dbReference>
<comment type="caution">
    <text evidence="5">The sequence shown here is derived from an EMBL/GenBank/DDBJ whole genome shotgun (WGS) entry which is preliminary data.</text>
</comment>
<protein>
    <submittedName>
        <fullName evidence="5">Glycogen operon protein</fullName>
    </submittedName>
</protein>
<accession>A0A4R1JLX5</accession>
<dbReference type="CDD" id="cd02856">
    <property type="entry name" value="E_set_GDE_Isoamylase_N"/>
    <property type="match status" value="1"/>
</dbReference>
<dbReference type="EMBL" id="SMGD01000013">
    <property type="protein sequence ID" value="TCK52046.1"/>
    <property type="molecule type" value="Genomic_DNA"/>
</dbReference>
<dbReference type="InterPro" id="IPR013783">
    <property type="entry name" value="Ig-like_fold"/>
</dbReference>
<comment type="similarity">
    <text evidence="1">Belongs to the glycosyl hydrolase 13 family.</text>
</comment>
<dbReference type="InterPro" id="IPR014756">
    <property type="entry name" value="Ig_E-set"/>
</dbReference>
<proteinExistence type="inferred from homology"/>
<dbReference type="SUPFAM" id="SSF81296">
    <property type="entry name" value="E set domains"/>
    <property type="match status" value="1"/>
</dbReference>
<evidence type="ECO:0000313" key="5">
    <source>
        <dbReference type="EMBL" id="TCK52046.1"/>
    </source>
</evidence>
<dbReference type="InterPro" id="IPR017853">
    <property type="entry name" value="GH"/>
</dbReference>
<dbReference type="InterPro" id="IPR011837">
    <property type="entry name" value="Glycogen_debranch_GlgX"/>
</dbReference>
<keyword evidence="3" id="KW-0326">Glycosidase</keyword>
<dbReference type="GO" id="GO:0004135">
    <property type="term" value="F:amylo-alpha-1,6-glucosidase activity"/>
    <property type="evidence" value="ECO:0007669"/>
    <property type="project" value="InterPro"/>
</dbReference>
<gene>
    <name evidence="5" type="ORF">EV690_2146</name>
</gene>
<dbReference type="CDD" id="cd11326">
    <property type="entry name" value="AmyAc_Glg_debranch"/>
    <property type="match status" value="1"/>
</dbReference>
<organism evidence="5 6">
    <name type="scientific">Celerinatantimonas diazotrophica</name>
    <dbReference type="NCBI Taxonomy" id="412034"/>
    <lineage>
        <taxon>Bacteria</taxon>
        <taxon>Pseudomonadati</taxon>
        <taxon>Pseudomonadota</taxon>
        <taxon>Gammaproteobacteria</taxon>
        <taxon>Celerinatantimonadaceae</taxon>
        <taxon>Celerinatantimonas</taxon>
    </lineage>
</organism>
<evidence type="ECO:0000256" key="3">
    <source>
        <dbReference type="ARBA" id="ARBA00023295"/>
    </source>
</evidence>
<evidence type="ECO:0000256" key="1">
    <source>
        <dbReference type="ARBA" id="ARBA00008061"/>
    </source>
</evidence>
<dbReference type="Pfam" id="PF21331">
    <property type="entry name" value="Isoamylase_C"/>
    <property type="match status" value="1"/>
</dbReference>
<dbReference type="NCBIfam" id="TIGR02100">
    <property type="entry name" value="glgX_debranch"/>
    <property type="match status" value="1"/>
</dbReference>
<evidence type="ECO:0000259" key="4">
    <source>
        <dbReference type="SMART" id="SM00642"/>
    </source>
</evidence>
<dbReference type="PANTHER" id="PTHR43002">
    <property type="entry name" value="GLYCOGEN DEBRANCHING ENZYME"/>
    <property type="match status" value="1"/>
</dbReference>
<dbReference type="OrthoDB" id="3236218at2"/>
<dbReference type="InterPro" id="IPR013780">
    <property type="entry name" value="Glyco_hydro_b"/>
</dbReference>
<dbReference type="SUPFAM" id="SSF51011">
    <property type="entry name" value="Glycosyl hydrolase domain"/>
    <property type="match status" value="1"/>
</dbReference>
<keyword evidence="6" id="KW-1185">Reference proteome</keyword>
<dbReference type="GO" id="GO:0005980">
    <property type="term" value="P:glycogen catabolic process"/>
    <property type="evidence" value="ECO:0007669"/>
    <property type="project" value="InterPro"/>
</dbReference>
<reference evidence="5 6" key="1">
    <citation type="submission" date="2019-03" db="EMBL/GenBank/DDBJ databases">
        <title>Genomic Encyclopedia of Type Strains, Phase IV (KMG-IV): sequencing the most valuable type-strain genomes for metagenomic binning, comparative biology and taxonomic classification.</title>
        <authorList>
            <person name="Goeker M."/>
        </authorList>
    </citation>
    <scope>NUCLEOTIDE SEQUENCE [LARGE SCALE GENOMIC DNA]</scope>
    <source>
        <strain evidence="5 6">DSM 18577</strain>
    </source>
</reference>
<feature type="domain" description="Glycosyl hydrolase family 13 catalytic" evidence="4">
    <location>
        <begin position="167"/>
        <end position="577"/>
    </location>
</feature>
<name>A0A4R1JLX5_9GAMM</name>
<evidence type="ECO:0000256" key="2">
    <source>
        <dbReference type="ARBA" id="ARBA00022801"/>
    </source>
</evidence>
<dbReference type="InterPro" id="IPR048644">
    <property type="entry name" value="Isoamylase_C"/>
</dbReference>